<name>A0A9W9FRZ7_9EURO</name>
<dbReference type="InterPro" id="IPR051678">
    <property type="entry name" value="AGP_Transferase"/>
</dbReference>
<reference evidence="3" key="2">
    <citation type="journal article" date="2023" name="IMA Fungus">
        <title>Comparative genomic study of the Penicillium genus elucidates a diverse pangenome and 15 lateral gene transfer events.</title>
        <authorList>
            <person name="Petersen C."/>
            <person name="Sorensen T."/>
            <person name="Nielsen M.R."/>
            <person name="Sondergaard T.E."/>
            <person name="Sorensen J.L."/>
            <person name="Fitzpatrick D.A."/>
            <person name="Frisvad J.C."/>
            <person name="Nielsen K.L."/>
        </authorList>
    </citation>
    <scope>NUCLEOTIDE SEQUENCE</scope>
    <source>
        <strain evidence="3">IBT 34128</strain>
    </source>
</reference>
<dbReference type="Proteomes" id="UP001141434">
    <property type="component" value="Unassembled WGS sequence"/>
</dbReference>
<evidence type="ECO:0000256" key="1">
    <source>
        <dbReference type="SAM" id="MobiDB-lite"/>
    </source>
</evidence>
<dbReference type="EMBL" id="JAPMSZ010000004">
    <property type="protein sequence ID" value="KAJ5105243.1"/>
    <property type="molecule type" value="Genomic_DNA"/>
</dbReference>
<dbReference type="SUPFAM" id="SSF56112">
    <property type="entry name" value="Protein kinase-like (PK-like)"/>
    <property type="match status" value="1"/>
</dbReference>
<evidence type="ECO:0000313" key="4">
    <source>
        <dbReference type="Proteomes" id="UP001141434"/>
    </source>
</evidence>
<dbReference type="PANTHER" id="PTHR21310">
    <property type="entry name" value="AMINOGLYCOSIDE PHOSPHOTRANSFERASE-RELATED-RELATED"/>
    <property type="match status" value="1"/>
</dbReference>
<dbReference type="PANTHER" id="PTHR21310:SF15">
    <property type="entry name" value="AMINOGLYCOSIDE PHOSPHOTRANSFERASE DOMAIN-CONTAINING PROTEIN"/>
    <property type="match status" value="1"/>
</dbReference>
<dbReference type="Pfam" id="PF01636">
    <property type="entry name" value="APH"/>
    <property type="match status" value="1"/>
</dbReference>
<evidence type="ECO:0000313" key="3">
    <source>
        <dbReference type="EMBL" id="KAJ5105243.1"/>
    </source>
</evidence>
<feature type="region of interest" description="Disordered" evidence="1">
    <location>
        <begin position="100"/>
        <end position="121"/>
    </location>
</feature>
<reference evidence="3" key="1">
    <citation type="submission" date="2022-11" db="EMBL/GenBank/DDBJ databases">
        <authorList>
            <person name="Petersen C."/>
        </authorList>
    </citation>
    <scope>NUCLEOTIDE SEQUENCE</scope>
    <source>
        <strain evidence="3">IBT 34128</strain>
    </source>
</reference>
<sequence>MDTQPPMIFPAEDFVMQQNRDLVQEFQRALETNPAADLMALIPSSYLQRHRNAHIEMLETETAKLNQRTLNRLQDMLRVEPEVDLRAAFPSNYARRLGFAAQSSKPKDLKPTEPRGPPDFRKRLDLVETASIIFPLSDDATTVLASFSDFPSDPICTEQSLLSALRKMTWESEKIWESPIRGVVMKLNDDLVVKVITNKGDYTEYTAMQYLAEQAPEIPAPRPHGLIRFGSYCAIFMSYIPSMTLTEAWPNLPHEERVSVQHQLDCIFSRLRTLRKDDGHCLGGVGGEGVKEPTTNTIISTPAGFEDLKFSARHHGSNTYIKLLRTLPTEFTQGSVFTHGDVRQDNIMVKLDQDGVCTVTGIIDWEDSGFYPEYHECTQLTRTLSVVDEDDWYLYLPASISPLKFPLHWLVDRLWNIHLKTT</sequence>
<comment type="caution">
    <text evidence="3">The sequence shown here is derived from an EMBL/GenBank/DDBJ whole genome shotgun (WGS) entry which is preliminary data.</text>
</comment>
<feature type="domain" description="Aminoglycoside phosphotransferase" evidence="2">
    <location>
        <begin position="323"/>
        <end position="377"/>
    </location>
</feature>
<dbReference type="OrthoDB" id="2906425at2759"/>
<dbReference type="CDD" id="cd05120">
    <property type="entry name" value="APH_ChoK_like"/>
    <property type="match status" value="1"/>
</dbReference>
<gene>
    <name evidence="3" type="ORF">NUU61_002590</name>
</gene>
<dbReference type="AlphaFoldDB" id="A0A9W9FRZ7"/>
<organism evidence="3 4">
    <name type="scientific">Penicillium alfredii</name>
    <dbReference type="NCBI Taxonomy" id="1506179"/>
    <lineage>
        <taxon>Eukaryota</taxon>
        <taxon>Fungi</taxon>
        <taxon>Dikarya</taxon>
        <taxon>Ascomycota</taxon>
        <taxon>Pezizomycotina</taxon>
        <taxon>Eurotiomycetes</taxon>
        <taxon>Eurotiomycetidae</taxon>
        <taxon>Eurotiales</taxon>
        <taxon>Aspergillaceae</taxon>
        <taxon>Penicillium</taxon>
    </lineage>
</organism>
<keyword evidence="4" id="KW-1185">Reference proteome</keyword>
<dbReference type="InterPro" id="IPR002575">
    <property type="entry name" value="Aminoglycoside_PTrfase"/>
</dbReference>
<dbReference type="Gene3D" id="3.90.1200.10">
    <property type="match status" value="1"/>
</dbReference>
<evidence type="ECO:0000259" key="2">
    <source>
        <dbReference type="Pfam" id="PF01636"/>
    </source>
</evidence>
<dbReference type="RefSeq" id="XP_056514239.1">
    <property type="nucleotide sequence ID" value="XM_056653172.1"/>
</dbReference>
<dbReference type="InterPro" id="IPR011009">
    <property type="entry name" value="Kinase-like_dom_sf"/>
</dbReference>
<feature type="compositionally biased region" description="Basic and acidic residues" evidence="1">
    <location>
        <begin position="105"/>
        <end position="121"/>
    </location>
</feature>
<accession>A0A9W9FRZ7</accession>
<dbReference type="GeneID" id="81392340"/>
<proteinExistence type="predicted"/>
<protein>
    <recommendedName>
        <fullName evidence="2">Aminoglycoside phosphotransferase domain-containing protein</fullName>
    </recommendedName>
</protein>